<dbReference type="Proteomes" id="UP001233360">
    <property type="component" value="Unassembled WGS sequence"/>
</dbReference>
<organism evidence="1 2">
    <name type="scientific">Acinetobacter baylyi</name>
    <dbReference type="NCBI Taxonomy" id="202950"/>
    <lineage>
        <taxon>Bacteria</taxon>
        <taxon>Pseudomonadati</taxon>
        <taxon>Pseudomonadota</taxon>
        <taxon>Gammaproteobacteria</taxon>
        <taxon>Moraxellales</taxon>
        <taxon>Moraxellaceae</taxon>
        <taxon>Acinetobacter</taxon>
    </lineage>
</organism>
<dbReference type="Gene3D" id="3.40.1260.10">
    <property type="entry name" value="DsrEFH-like"/>
    <property type="match status" value="1"/>
</dbReference>
<evidence type="ECO:0000313" key="1">
    <source>
        <dbReference type="EMBL" id="MDQ1207433.1"/>
    </source>
</evidence>
<reference evidence="1 2" key="1">
    <citation type="submission" date="2023-07" db="EMBL/GenBank/DDBJ databases">
        <title>Functional and genomic diversity of the sorghum phyllosphere microbiome.</title>
        <authorList>
            <person name="Shade A."/>
        </authorList>
    </citation>
    <scope>NUCLEOTIDE SEQUENCE [LARGE SCALE GENOMIC DNA]</scope>
    <source>
        <strain evidence="1 2">SORGH_AS_0887</strain>
    </source>
</reference>
<dbReference type="EMBL" id="JAUTBK010000002">
    <property type="protein sequence ID" value="MDQ1207433.1"/>
    <property type="molecule type" value="Genomic_DNA"/>
</dbReference>
<comment type="caution">
    <text evidence="1">The sequence shown here is derived from an EMBL/GenBank/DDBJ whole genome shotgun (WGS) entry which is preliminary data.</text>
</comment>
<protein>
    <submittedName>
        <fullName evidence="1">Sulfur transfer complex TusBCD TusB component (DsrH family)</fullName>
    </submittedName>
</protein>
<keyword evidence="2" id="KW-1185">Reference proteome</keyword>
<dbReference type="InterPro" id="IPR027396">
    <property type="entry name" value="DsrEFH-like"/>
</dbReference>
<sequence length="101" mass="11727">MFYIGNTIMQATLFLIQSSAIASLATIEKLKSIYQEHDQVVFLGESILALSEELVKELTHCYILKSEMSFLNPELKNFIKYLDYDEFSDLVLQFERCVSFK</sequence>
<proteinExistence type="predicted"/>
<name>A0ABU0UT06_ACIBI</name>
<evidence type="ECO:0000313" key="2">
    <source>
        <dbReference type="Proteomes" id="UP001233360"/>
    </source>
</evidence>
<gene>
    <name evidence="1" type="ORF">QE380_000356</name>
</gene>
<accession>A0ABU0UT06</accession>